<name>A0A8H7AV33_9EURO</name>
<evidence type="ECO:0000313" key="1">
    <source>
        <dbReference type="EMBL" id="KAF7511670.1"/>
    </source>
</evidence>
<comment type="caution">
    <text evidence="1">The sequence shown here is derived from an EMBL/GenBank/DDBJ whole genome shotgun (WGS) entry which is preliminary data.</text>
</comment>
<evidence type="ECO:0000313" key="2">
    <source>
        <dbReference type="Proteomes" id="UP000606974"/>
    </source>
</evidence>
<dbReference type="EMBL" id="JAACFV010000018">
    <property type="protein sequence ID" value="KAF7511670.1"/>
    <property type="molecule type" value="Genomic_DNA"/>
</dbReference>
<gene>
    <name evidence="1" type="ORF">GJ744_003833</name>
</gene>
<accession>A0A8H7AV33</accession>
<protein>
    <submittedName>
        <fullName evidence="1">Uncharacterized protein</fullName>
    </submittedName>
</protein>
<keyword evidence="2" id="KW-1185">Reference proteome</keyword>
<dbReference type="AlphaFoldDB" id="A0A8H7AV33"/>
<sequence length="112" mass="12195">MPNLDCVGIFAIRGRRRYAFCGFAEVVQRAAKTEKNVFELFEIFGCGASTGRQVAIELVCQLADQNNISDAKAERHAGNSVLTSFITFAQSSSSKFISDVVEEASHVDPCLS</sequence>
<reference evidence="1" key="1">
    <citation type="submission" date="2020-02" db="EMBL/GenBank/DDBJ databases">
        <authorList>
            <person name="Palmer J.M."/>
        </authorList>
    </citation>
    <scope>NUCLEOTIDE SEQUENCE</scope>
    <source>
        <strain evidence="1">EPUS1.4</strain>
        <tissue evidence="1">Thallus</tissue>
    </source>
</reference>
<dbReference type="Proteomes" id="UP000606974">
    <property type="component" value="Unassembled WGS sequence"/>
</dbReference>
<organism evidence="1 2">
    <name type="scientific">Endocarpon pusillum</name>
    <dbReference type="NCBI Taxonomy" id="364733"/>
    <lineage>
        <taxon>Eukaryota</taxon>
        <taxon>Fungi</taxon>
        <taxon>Dikarya</taxon>
        <taxon>Ascomycota</taxon>
        <taxon>Pezizomycotina</taxon>
        <taxon>Eurotiomycetes</taxon>
        <taxon>Chaetothyriomycetidae</taxon>
        <taxon>Verrucariales</taxon>
        <taxon>Verrucariaceae</taxon>
        <taxon>Endocarpon</taxon>
    </lineage>
</organism>
<proteinExistence type="predicted"/>